<feature type="transmembrane region" description="Helical" evidence="1">
    <location>
        <begin position="33"/>
        <end position="66"/>
    </location>
</feature>
<dbReference type="EMBL" id="GECZ01032130">
    <property type="protein sequence ID" value="JAS37639.1"/>
    <property type="molecule type" value="Transcribed_RNA"/>
</dbReference>
<dbReference type="EMBL" id="GECZ01003338">
    <property type="protein sequence ID" value="JAS66431.1"/>
    <property type="molecule type" value="Transcribed_RNA"/>
</dbReference>
<organism evidence="2">
    <name type="scientific">Cuerna arida</name>
    <dbReference type="NCBI Taxonomy" id="1464854"/>
    <lineage>
        <taxon>Eukaryota</taxon>
        <taxon>Metazoa</taxon>
        <taxon>Ecdysozoa</taxon>
        <taxon>Arthropoda</taxon>
        <taxon>Hexapoda</taxon>
        <taxon>Insecta</taxon>
        <taxon>Pterygota</taxon>
        <taxon>Neoptera</taxon>
        <taxon>Paraneoptera</taxon>
        <taxon>Hemiptera</taxon>
        <taxon>Auchenorrhyncha</taxon>
        <taxon>Membracoidea</taxon>
        <taxon>Cicadellidae</taxon>
        <taxon>Cicadellinae</taxon>
        <taxon>Proconiini</taxon>
        <taxon>Cuerna</taxon>
    </lineage>
</organism>
<dbReference type="AlphaFoldDB" id="A0A1B6EI83"/>
<keyword evidence="1" id="KW-1133">Transmembrane helix</keyword>
<evidence type="ECO:0000313" key="3">
    <source>
        <dbReference type="EMBL" id="JAS66431.1"/>
    </source>
</evidence>
<proteinExistence type="predicted"/>
<reference evidence="2" key="1">
    <citation type="submission" date="2015-11" db="EMBL/GenBank/DDBJ databases">
        <title>De novo transcriptome assembly of four potential Pierce s Disease insect vectors from Arizona vineyards.</title>
        <authorList>
            <person name="Tassone E.E."/>
        </authorList>
    </citation>
    <scope>NUCLEOTIDE SEQUENCE</scope>
</reference>
<name>A0A1B6EI83_9HEMI</name>
<gene>
    <name evidence="3" type="ORF">g.14412</name>
    <name evidence="2" type="ORF">g.14413</name>
</gene>
<accession>A0A1B6EI83</accession>
<evidence type="ECO:0000313" key="2">
    <source>
        <dbReference type="EMBL" id="JAS37639.1"/>
    </source>
</evidence>
<keyword evidence="1" id="KW-0812">Transmembrane</keyword>
<keyword evidence="1" id="KW-0472">Membrane</keyword>
<sequence length="99" mass="11341">MTDDSCIDLLKNRMMEIANRAVSFMPEEYRGEMWVYAAGYVFLYTLLMLFCMSTFGFICIMVYTMLMTMLILRYFGLGPLASCHTSGRLHRPPTPATIG</sequence>
<evidence type="ECO:0000256" key="1">
    <source>
        <dbReference type="SAM" id="Phobius"/>
    </source>
</evidence>
<protein>
    <submittedName>
        <fullName evidence="2">Uncharacterized protein</fullName>
    </submittedName>
</protein>